<dbReference type="PATRIC" id="fig|999432.5.peg.123"/>
<keyword evidence="1" id="KW-0732">Signal</keyword>
<evidence type="ECO:0000259" key="2">
    <source>
        <dbReference type="Pfam" id="PF04773"/>
    </source>
</evidence>
<proteinExistence type="predicted"/>
<dbReference type="Pfam" id="PF04773">
    <property type="entry name" value="FecR"/>
    <property type="match status" value="1"/>
</dbReference>
<feature type="domain" description="FecR protein" evidence="2">
    <location>
        <begin position="55"/>
        <end position="135"/>
    </location>
</feature>
<dbReference type="InterPro" id="IPR006860">
    <property type="entry name" value="FecR"/>
</dbReference>
<dbReference type="RefSeq" id="WP_002682616.1">
    <property type="nucleotide sequence ID" value="NZ_CM001795.1"/>
</dbReference>
<protein>
    <recommendedName>
        <fullName evidence="2">FecR protein domain-containing protein</fullName>
    </recommendedName>
</protein>
<dbReference type="AlphaFoldDB" id="A0A0E2E902"/>
<dbReference type="Gene3D" id="2.60.120.1440">
    <property type="match status" value="1"/>
</dbReference>
<gene>
    <name evidence="3" type="ORF">HMPREF9726_00119</name>
</gene>
<feature type="signal peptide" evidence="1">
    <location>
        <begin position="1"/>
        <end position="20"/>
    </location>
</feature>
<dbReference type="EMBL" id="AGDV01000001">
    <property type="protein sequence ID" value="EMB35927.1"/>
    <property type="molecule type" value="Genomic_DNA"/>
</dbReference>
<dbReference type="PANTHER" id="PTHR38731">
    <property type="entry name" value="LIPL45-RELATED LIPOPROTEIN-RELATED"/>
    <property type="match status" value="1"/>
</dbReference>
<feature type="chain" id="PRO_5002393713" description="FecR protein domain-containing protein" evidence="1">
    <location>
        <begin position="21"/>
        <end position="231"/>
    </location>
</feature>
<accession>A0A0E2E902</accession>
<dbReference type="Proteomes" id="UP000011705">
    <property type="component" value="Chromosome"/>
</dbReference>
<dbReference type="HOGENOM" id="CLU_092443_1_0_12"/>
<evidence type="ECO:0000256" key="1">
    <source>
        <dbReference type="SAM" id="SignalP"/>
    </source>
</evidence>
<organism evidence="3">
    <name type="scientific">Treponema denticola H-22</name>
    <dbReference type="NCBI Taxonomy" id="999432"/>
    <lineage>
        <taxon>Bacteria</taxon>
        <taxon>Pseudomonadati</taxon>
        <taxon>Spirochaetota</taxon>
        <taxon>Spirochaetia</taxon>
        <taxon>Spirochaetales</taxon>
        <taxon>Treponemataceae</taxon>
        <taxon>Treponema</taxon>
    </lineage>
</organism>
<sequence length="231" mass="24136">MKKVFLIISLVCFMLTPLLAISGEVVAVKGKAEIKQGGKWIPAKAGNKITSGLMISTGFKSELTLKIDGSVITVKPMTRLTIEEIAEKNETVSSEVYLNVGSVKADVKPASTKKVEFKVKTPVATASVRGTSGEIGSDGLLIGTSGIWAYVNNDGIETRVNIGDSVIISDTGMVTPAQNIKANEVLPASLKTLAEAEANSPTLTNQSPSIEGAINTASSVSAISLSIGWKD</sequence>
<evidence type="ECO:0000313" key="3">
    <source>
        <dbReference type="EMBL" id="EMB35927.1"/>
    </source>
</evidence>
<name>A0A0E2E902_TREDN</name>
<dbReference type="PANTHER" id="PTHR38731:SF1">
    <property type="entry name" value="FECR PROTEIN DOMAIN-CONTAINING PROTEIN"/>
    <property type="match status" value="1"/>
</dbReference>
<comment type="caution">
    <text evidence="3">The sequence shown here is derived from an EMBL/GenBank/DDBJ whole genome shotgun (WGS) entry which is preliminary data.</text>
</comment>
<reference evidence="3" key="1">
    <citation type="submission" date="2012-01" db="EMBL/GenBank/DDBJ databases">
        <title>The Genome Sequence of Treponema denticola H-22.</title>
        <authorList>
            <consortium name="The Broad Institute Genome Sequencing Platform"/>
            <person name="Earl A."/>
            <person name="Ward D."/>
            <person name="Feldgarden M."/>
            <person name="Gevers D."/>
            <person name="Blanton J.M."/>
            <person name="Fenno C.J."/>
            <person name="Baranova O.V."/>
            <person name="Mathney J."/>
            <person name="Dewhirst F.E."/>
            <person name="Izard J."/>
            <person name="Young S.K."/>
            <person name="Zeng Q."/>
            <person name="Gargeya S."/>
            <person name="Fitzgerald M."/>
            <person name="Haas B."/>
            <person name="Abouelleil A."/>
            <person name="Alvarado L."/>
            <person name="Arachchi H.M."/>
            <person name="Berlin A."/>
            <person name="Chapman S.B."/>
            <person name="Gearin G."/>
            <person name="Goldberg J."/>
            <person name="Griggs A."/>
            <person name="Gujja S."/>
            <person name="Hansen M."/>
            <person name="Heiman D."/>
            <person name="Howarth C."/>
            <person name="Larimer J."/>
            <person name="Lui A."/>
            <person name="MacDonald P.J.P."/>
            <person name="McCowen C."/>
            <person name="Montmayeur A."/>
            <person name="Murphy C."/>
            <person name="Neiman D."/>
            <person name="Pearson M."/>
            <person name="Priest M."/>
            <person name="Roberts A."/>
            <person name="Saif S."/>
            <person name="Shea T."/>
            <person name="Sisk P."/>
            <person name="Stolte C."/>
            <person name="Sykes S."/>
            <person name="Wortman J."/>
            <person name="Nusbaum C."/>
            <person name="Birren B."/>
        </authorList>
    </citation>
    <scope>NUCLEOTIDE SEQUENCE [LARGE SCALE GENOMIC DNA]</scope>
    <source>
        <strain evidence="3">H-22</strain>
    </source>
</reference>